<dbReference type="STRING" id="1081102.A0A167ZSU3"/>
<dbReference type="NCBIfam" id="TIGR01161">
    <property type="entry name" value="purK"/>
    <property type="match status" value="1"/>
</dbReference>
<dbReference type="InterPro" id="IPR013815">
    <property type="entry name" value="ATP_grasp_subdomain_1"/>
</dbReference>
<dbReference type="InterPro" id="IPR000031">
    <property type="entry name" value="PurE_dom"/>
</dbReference>
<dbReference type="GO" id="GO:0005524">
    <property type="term" value="F:ATP binding"/>
    <property type="evidence" value="ECO:0007669"/>
    <property type="project" value="UniProtKB-UniRule"/>
</dbReference>
<dbReference type="Proteomes" id="UP000076874">
    <property type="component" value="Unassembled WGS sequence"/>
</dbReference>
<dbReference type="PROSITE" id="PS50975">
    <property type="entry name" value="ATP_GRASP"/>
    <property type="match status" value="1"/>
</dbReference>
<comment type="pathway">
    <text evidence="2 11">Purine metabolism; IMP biosynthesis via de novo pathway; 5-amino-1-(5-phospho-D-ribosyl)imidazole-4-carboxylate from 5-amino-1-(5-phospho-D-ribosyl)imidazole (carboxylase route): step 1/1.</text>
</comment>
<evidence type="ECO:0000313" key="14">
    <source>
        <dbReference type="Proteomes" id="UP000076874"/>
    </source>
</evidence>
<comment type="caution">
    <text evidence="13">The sequence shown here is derived from an EMBL/GenBank/DDBJ whole genome shotgun (WGS) entry which is preliminary data.</text>
</comment>
<dbReference type="SUPFAM" id="SSF52440">
    <property type="entry name" value="PreATP-grasp domain"/>
    <property type="match status" value="1"/>
</dbReference>
<name>A0A167ZSU3_9HYPO</name>
<dbReference type="SUPFAM" id="SSF52255">
    <property type="entry name" value="N5-CAIR mutase (phosphoribosylaminoimidazole carboxylase, PurE)"/>
    <property type="match status" value="1"/>
</dbReference>
<comment type="catalytic activity">
    <reaction evidence="1 11">
        <text>5-amino-1-(5-phospho-D-ribosyl)imidazole-4-carboxylate + H(+) = 5-amino-1-(5-phospho-beta-D-ribosyl)imidazole + CO2</text>
        <dbReference type="Rhea" id="RHEA:10792"/>
        <dbReference type="ChEBI" id="CHEBI:15378"/>
        <dbReference type="ChEBI" id="CHEBI:16526"/>
        <dbReference type="ChEBI" id="CHEBI:77657"/>
        <dbReference type="ChEBI" id="CHEBI:137981"/>
        <dbReference type="EC" id="4.1.1.21"/>
    </reaction>
</comment>
<dbReference type="InterPro" id="IPR016185">
    <property type="entry name" value="PreATP-grasp_dom_sf"/>
</dbReference>
<dbReference type="PIRSF" id="PIRSF001340">
    <property type="entry name" value="AIR_carboxylase"/>
    <property type="match status" value="1"/>
</dbReference>
<dbReference type="PANTHER" id="PTHR11609:SF5">
    <property type="entry name" value="PHOSPHORIBOSYLAMINOIMIDAZOLE CARBOXYLASE"/>
    <property type="match status" value="1"/>
</dbReference>
<dbReference type="HAMAP" id="MF_01928">
    <property type="entry name" value="PurK"/>
    <property type="match status" value="1"/>
</dbReference>
<dbReference type="SMART" id="SM01001">
    <property type="entry name" value="AIRC"/>
    <property type="match status" value="1"/>
</dbReference>
<evidence type="ECO:0000256" key="7">
    <source>
        <dbReference type="ARBA" id="ARBA00022755"/>
    </source>
</evidence>
<keyword evidence="14" id="KW-1185">Reference proteome</keyword>
<dbReference type="UniPathway" id="UPA00074">
    <property type="reaction ID" value="UER00130"/>
</dbReference>
<dbReference type="Gene3D" id="3.40.50.20">
    <property type="match status" value="1"/>
</dbReference>
<dbReference type="InterPro" id="IPR005875">
    <property type="entry name" value="PurK"/>
</dbReference>
<keyword evidence="9 11" id="KW-0067">ATP-binding</keyword>
<dbReference type="Pfam" id="PF02222">
    <property type="entry name" value="ATP-grasp"/>
    <property type="match status" value="1"/>
</dbReference>
<evidence type="ECO:0000256" key="10">
    <source>
        <dbReference type="ARBA" id="ARBA00023239"/>
    </source>
</evidence>
<evidence type="ECO:0000256" key="3">
    <source>
        <dbReference type="ARBA" id="ARBA00006114"/>
    </source>
</evidence>
<dbReference type="EC" id="4.1.1.21" evidence="4 11"/>
<dbReference type="HAMAP" id="MF_01929">
    <property type="entry name" value="PurE_classI"/>
    <property type="match status" value="1"/>
</dbReference>
<dbReference type="Gene3D" id="3.30.470.20">
    <property type="entry name" value="ATP-grasp fold, B domain"/>
    <property type="match status" value="1"/>
</dbReference>
<evidence type="ECO:0000256" key="11">
    <source>
        <dbReference type="PIRNR" id="PIRNR001340"/>
    </source>
</evidence>
<dbReference type="SUPFAM" id="SSF51246">
    <property type="entry name" value="Rudiment single hybrid motif"/>
    <property type="match status" value="1"/>
</dbReference>
<dbReference type="InterPro" id="IPR016301">
    <property type="entry name" value="Ade2_fungi/plant"/>
</dbReference>
<reference evidence="13 14" key="1">
    <citation type="journal article" date="2016" name="Genome Biol. Evol.">
        <title>Divergent and convergent evolution of fungal pathogenicity.</title>
        <authorList>
            <person name="Shang Y."/>
            <person name="Xiao G."/>
            <person name="Zheng P."/>
            <person name="Cen K."/>
            <person name="Zhan S."/>
            <person name="Wang C."/>
        </authorList>
    </citation>
    <scope>NUCLEOTIDE SEQUENCE [LARGE SCALE GENOMIC DNA]</scope>
    <source>
        <strain evidence="13 14">RCEF 264</strain>
    </source>
</reference>
<dbReference type="InterPro" id="IPR011761">
    <property type="entry name" value="ATP-grasp"/>
</dbReference>
<dbReference type="InterPro" id="IPR033747">
    <property type="entry name" value="PurE_ClassI"/>
</dbReference>
<dbReference type="GO" id="GO:0006189">
    <property type="term" value="P:'de novo' IMP biosynthetic process"/>
    <property type="evidence" value="ECO:0007669"/>
    <property type="project" value="UniProtKB-UniRule"/>
</dbReference>
<feature type="domain" description="ATP-grasp" evidence="12">
    <location>
        <begin position="110"/>
        <end position="310"/>
    </location>
</feature>
<dbReference type="Gene3D" id="3.40.50.1970">
    <property type="match status" value="1"/>
</dbReference>
<dbReference type="SUPFAM" id="SSF56059">
    <property type="entry name" value="Glutathione synthetase ATP-binding domain-like"/>
    <property type="match status" value="1"/>
</dbReference>
<dbReference type="InterPro" id="IPR040686">
    <property type="entry name" value="PurK_C"/>
</dbReference>
<dbReference type="InterPro" id="IPR003135">
    <property type="entry name" value="ATP-grasp_carboxylate-amine"/>
</dbReference>
<keyword evidence="7 11" id="KW-0658">Purine biosynthesis</keyword>
<keyword evidence="8 11" id="KW-0210">Decarboxylase</keyword>
<dbReference type="Pfam" id="PF17769">
    <property type="entry name" value="PurK_C"/>
    <property type="match status" value="1"/>
</dbReference>
<keyword evidence="10 11" id="KW-0456">Lyase</keyword>
<dbReference type="PANTHER" id="PTHR11609">
    <property type="entry name" value="PURINE BIOSYNTHESIS PROTEIN 6/7, PUR6/7"/>
    <property type="match status" value="1"/>
</dbReference>
<evidence type="ECO:0000313" key="13">
    <source>
        <dbReference type="EMBL" id="OAA67867.1"/>
    </source>
</evidence>
<protein>
    <recommendedName>
        <fullName evidence="5 11">Phosphoribosylaminoimidazole carboxylase</fullName>
        <ecNumber evidence="4 11">4.1.1.21</ecNumber>
    </recommendedName>
</protein>
<keyword evidence="6 11" id="KW-0547">Nucleotide-binding</keyword>
<gene>
    <name evidence="13" type="ORF">SPI_00062</name>
</gene>
<dbReference type="GO" id="GO:0004638">
    <property type="term" value="F:phosphoribosylaminoimidazole carboxylase activity"/>
    <property type="evidence" value="ECO:0007669"/>
    <property type="project" value="UniProtKB-UniRule"/>
</dbReference>
<dbReference type="AlphaFoldDB" id="A0A167ZSU3"/>
<dbReference type="InterPro" id="IPR011054">
    <property type="entry name" value="Rudment_hybrid_motif"/>
</dbReference>
<evidence type="ECO:0000256" key="4">
    <source>
        <dbReference type="ARBA" id="ARBA00012329"/>
    </source>
</evidence>
<evidence type="ECO:0000256" key="6">
    <source>
        <dbReference type="ARBA" id="ARBA00022741"/>
    </source>
</evidence>
<dbReference type="Pfam" id="PF00731">
    <property type="entry name" value="AIRC"/>
    <property type="match status" value="1"/>
</dbReference>
<evidence type="ECO:0000256" key="1">
    <source>
        <dbReference type="ARBA" id="ARBA00001244"/>
    </source>
</evidence>
<proteinExistence type="inferred from homology"/>
<evidence type="ECO:0000256" key="2">
    <source>
        <dbReference type="ARBA" id="ARBA00004747"/>
    </source>
</evidence>
<dbReference type="Pfam" id="PF22660">
    <property type="entry name" value="RS_preATP-grasp-like"/>
    <property type="match status" value="1"/>
</dbReference>
<dbReference type="Gene3D" id="3.30.1490.20">
    <property type="entry name" value="ATP-grasp fold, A domain"/>
    <property type="match status" value="1"/>
</dbReference>
<evidence type="ECO:0000256" key="8">
    <source>
        <dbReference type="ARBA" id="ARBA00022793"/>
    </source>
</evidence>
<evidence type="ECO:0000256" key="9">
    <source>
        <dbReference type="ARBA" id="ARBA00022840"/>
    </source>
</evidence>
<dbReference type="GO" id="GO:0046872">
    <property type="term" value="F:metal ion binding"/>
    <property type="evidence" value="ECO:0007669"/>
    <property type="project" value="InterPro"/>
</dbReference>
<dbReference type="EMBL" id="AZHD01000001">
    <property type="protein sequence ID" value="OAA67867.1"/>
    <property type="molecule type" value="Genomic_DNA"/>
</dbReference>
<evidence type="ECO:0000259" key="12">
    <source>
        <dbReference type="PROSITE" id="PS50975"/>
    </source>
</evidence>
<sequence>MSPKPVVGLLGGGQLGRMLCEAAAPLEIDIAILDAENAPAKQVNQSEHHVTGSYKDADKIRQLASRCSVLSVETEHIDTEILEEIATHTEVAVHPSWRTLRLIQDKYEQKAYLGAQGIPVTESVAIDATGGDDATRPCLRDVSAQFGFPWMLKARKDSYDGRGNLKIASEADWDRAVAEFGQFRCYAEKYVPFQCELSVLVIRTEDGDGRTKRLLPYPVVETVHEDNVCSRVYMPPRTTPASVCKRAQEVACSVVDKLWGRGIFAVETFVTQDNQILVNEIAPRPHNSGHLFTEAIPYMSQFKAQLAAILDDPLPPALEPYVSSSLMINILGGVHVDSHLPLIEKAKSMYGPKMAVYLHLYGKQSKPGRKIGHITVTGLAAGIEELEAFAEPLVKIADAIRQERLHAHSETLRPEQAAVGKAPEQPLVLVTMGSDSDLPVLKDGLDILTQFGVPWDVDITSAHRTPAKMAEVATQAAARGIKVIIAAAGGAAHLPGMVAAYTPLPVIGVPVKATHLDGMDSLLSICQMPRGVPVATVGINNSTNAALLAIRCLGAFVPALLEKMKAYQTQNKEVVEDKASVLREMGAQAYLARMKKA</sequence>
<dbReference type="NCBIfam" id="TIGR01162">
    <property type="entry name" value="purE"/>
    <property type="match status" value="1"/>
</dbReference>
<comment type="similarity">
    <text evidence="3 11">In the C-terminal section; belongs to the AIR carboxylase family. Class I subfamily.</text>
</comment>
<dbReference type="InterPro" id="IPR054350">
    <property type="entry name" value="PurT/PurK_preATP-grasp"/>
</dbReference>
<evidence type="ECO:0000256" key="5">
    <source>
        <dbReference type="ARBA" id="ARBA00021059"/>
    </source>
</evidence>
<dbReference type="OrthoDB" id="15425at2759"/>
<organism evidence="13 14">
    <name type="scientific">Niveomyces insectorum RCEF 264</name>
    <dbReference type="NCBI Taxonomy" id="1081102"/>
    <lineage>
        <taxon>Eukaryota</taxon>
        <taxon>Fungi</taxon>
        <taxon>Dikarya</taxon>
        <taxon>Ascomycota</taxon>
        <taxon>Pezizomycotina</taxon>
        <taxon>Sordariomycetes</taxon>
        <taxon>Hypocreomycetidae</taxon>
        <taxon>Hypocreales</taxon>
        <taxon>Cordycipitaceae</taxon>
        <taxon>Niveomyces</taxon>
    </lineage>
</organism>
<accession>A0A167ZSU3</accession>